<evidence type="ECO:0008006" key="11">
    <source>
        <dbReference type="Google" id="ProtNLM"/>
    </source>
</evidence>
<proteinExistence type="inferred from homology"/>
<comment type="similarity">
    <text evidence="3">Belongs to the SYCP2 family.</text>
</comment>
<feature type="domain" description="Synaptonemal complex protein 2 Spt16M-like" evidence="8">
    <location>
        <begin position="271"/>
        <end position="361"/>
    </location>
</feature>
<evidence type="ECO:0000256" key="2">
    <source>
        <dbReference type="ARBA" id="ARBA00004286"/>
    </source>
</evidence>
<feature type="non-terminal residue" evidence="9">
    <location>
        <position position="1"/>
    </location>
</feature>
<gene>
    <name evidence="9" type="ORF">OFUS_LOCUS1761</name>
</gene>
<feature type="domain" description="Synaptonemal complex protein 2 armadillo-repeat-like" evidence="7">
    <location>
        <begin position="9"/>
        <end position="178"/>
    </location>
</feature>
<keyword evidence="10" id="KW-1185">Reference proteome</keyword>
<evidence type="ECO:0000256" key="5">
    <source>
        <dbReference type="ARBA" id="ARBA00023242"/>
    </source>
</evidence>
<dbReference type="InterPro" id="IPR041322">
    <property type="entry name" value="SYCP2_ARLD"/>
</dbReference>
<feature type="compositionally biased region" description="Basic residues" evidence="6">
    <location>
        <begin position="638"/>
        <end position="657"/>
    </location>
</feature>
<dbReference type="SUPFAM" id="SSF48371">
    <property type="entry name" value="ARM repeat"/>
    <property type="match status" value="1"/>
</dbReference>
<feature type="compositionally biased region" description="Low complexity" evidence="6">
    <location>
        <begin position="483"/>
        <end position="503"/>
    </location>
</feature>
<evidence type="ECO:0000313" key="9">
    <source>
        <dbReference type="EMBL" id="CAH1774264.1"/>
    </source>
</evidence>
<dbReference type="InterPro" id="IPR040560">
    <property type="entry name" value="SYCP2_SLD"/>
</dbReference>
<dbReference type="GO" id="GO:0005634">
    <property type="term" value="C:nucleus"/>
    <property type="evidence" value="ECO:0007669"/>
    <property type="project" value="UniProtKB-SubCell"/>
</dbReference>
<reference evidence="9" key="1">
    <citation type="submission" date="2022-03" db="EMBL/GenBank/DDBJ databases">
        <authorList>
            <person name="Martin C."/>
        </authorList>
    </citation>
    <scope>NUCLEOTIDE SEQUENCE</scope>
</reference>
<evidence type="ECO:0000256" key="1">
    <source>
        <dbReference type="ARBA" id="ARBA00004123"/>
    </source>
</evidence>
<evidence type="ECO:0000256" key="4">
    <source>
        <dbReference type="ARBA" id="ARBA00022454"/>
    </source>
</evidence>
<comment type="caution">
    <text evidence="9">The sequence shown here is derived from an EMBL/GenBank/DDBJ whole genome shotgun (WGS) entry which is preliminary data.</text>
</comment>
<comment type="subcellular location">
    <subcellularLocation>
        <location evidence="2">Chromosome</location>
    </subcellularLocation>
    <subcellularLocation>
        <location evidence="1">Nucleus</location>
    </subcellularLocation>
</comment>
<dbReference type="Pfam" id="PF18584">
    <property type="entry name" value="SYCP2_SLD"/>
    <property type="match status" value="1"/>
</dbReference>
<evidence type="ECO:0000256" key="6">
    <source>
        <dbReference type="SAM" id="MobiDB-lite"/>
    </source>
</evidence>
<feature type="region of interest" description="Disordered" evidence="6">
    <location>
        <begin position="483"/>
        <end position="542"/>
    </location>
</feature>
<feature type="region of interest" description="Disordered" evidence="6">
    <location>
        <begin position="600"/>
        <end position="685"/>
    </location>
</feature>
<evidence type="ECO:0000259" key="7">
    <source>
        <dbReference type="Pfam" id="PF18581"/>
    </source>
</evidence>
<dbReference type="OrthoDB" id="10256849at2759"/>
<sequence>MPVETMLALQSILKNSNSDTCLQELQRFVERGTEVVQLCSRNDCKRIYSILKKELKKTSNSQEECSWVSVILRVVQHLANNPHEPNDAVIFEYFPKMIVETYECISHLLQTSSYFEKTLEDTLETIITLSEYSSRAKGRMISMFSLMILSDVTNVKFSFHIKMEMLKSLNLLLERCPSSVRQQLNQVPEFTELINFLAALIQTIGDYEFQVGVIECLFRLIQKPQRECFAKFWFSDKGVQKAFLDVRDSDFETDCREFLNHLNETTFPRNVFSIPCDAAYLGSIQLEKPQDAKYSEFWVDFNCGSRRITIFCNQEPSESQEEEEDELLWETVSIHHKVVEKYSLEDNIVKLYLKHPVRDLISFGPMIPDTVVTIAFQPHCSIQGALDGTLKTPNKIGQKVSRSIQSIHVNLKTTENEDDYQIPSSIADEQTDMGNLCDDLAKRIADKLTTKVGKPCPRQPKVSMPLQPMAISARYNRNIEMPTTTSSTQHTASSNTSSGRSTSLLQSKPLEKSSQPNSKSPDKDRDVQECDVDTIPDSCPVEINVSSQPITESLSKEEKIQQVAKLKDKILIEDPNYTGYNKTVYCAAKSPALSNITEEGTITSNDKTPKSVSGLATIKEDGSQKSVDDFKENTQQPTKRKGATKRGRANKGKKSKPRAAPTTRAKRGRKNKSIKDEISGESDDD</sequence>
<dbReference type="InterPro" id="IPR016024">
    <property type="entry name" value="ARM-type_fold"/>
</dbReference>
<keyword evidence="5" id="KW-0539">Nucleus</keyword>
<dbReference type="Proteomes" id="UP000749559">
    <property type="component" value="Unassembled WGS sequence"/>
</dbReference>
<feature type="compositionally biased region" description="Basic and acidic residues" evidence="6">
    <location>
        <begin position="618"/>
        <end position="632"/>
    </location>
</feature>
<protein>
    <recommendedName>
        <fullName evidence="11">Synaptonemal complex protein 2-like</fullName>
    </recommendedName>
</protein>
<evidence type="ECO:0000256" key="3">
    <source>
        <dbReference type="ARBA" id="ARBA00007960"/>
    </source>
</evidence>
<dbReference type="EMBL" id="CAIIXF020000001">
    <property type="protein sequence ID" value="CAH1774264.1"/>
    <property type="molecule type" value="Genomic_DNA"/>
</dbReference>
<dbReference type="GO" id="GO:0005694">
    <property type="term" value="C:chromosome"/>
    <property type="evidence" value="ECO:0007669"/>
    <property type="project" value="UniProtKB-SubCell"/>
</dbReference>
<keyword evidence="4" id="KW-0158">Chromosome</keyword>
<dbReference type="AlphaFoldDB" id="A0A8S4MZ68"/>
<dbReference type="InterPro" id="IPR024835">
    <property type="entry name" value="SYCP2-like"/>
</dbReference>
<dbReference type="Pfam" id="PF18581">
    <property type="entry name" value="SYCP2_ARLD"/>
    <property type="match status" value="1"/>
</dbReference>
<dbReference type="PANTHER" id="PTHR15607">
    <property type="entry name" value="SYNAPTONEMAL COMPLEX PROTEIN-RELATED"/>
    <property type="match status" value="1"/>
</dbReference>
<dbReference type="PANTHER" id="PTHR15607:SF18">
    <property type="entry name" value="SYNAPTONEMAL COMPLEX PROTEIN 2-LIKE ISOFORM X1"/>
    <property type="match status" value="1"/>
</dbReference>
<evidence type="ECO:0000259" key="8">
    <source>
        <dbReference type="Pfam" id="PF18584"/>
    </source>
</evidence>
<organism evidence="9 10">
    <name type="scientific">Owenia fusiformis</name>
    <name type="common">Polychaete worm</name>
    <dbReference type="NCBI Taxonomy" id="6347"/>
    <lineage>
        <taxon>Eukaryota</taxon>
        <taxon>Metazoa</taxon>
        <taxon>Spiralia</taxon>
        <taxon>Lophotrochozoa</taxon>
        <taxon>Annelida</taxon>
        <taxon>Polychaeta</taxon>
        <taxon>Sedentaria</taxon>
        <taxon>Canalipalpata</taxon>
        <taxon>Sabellida</taxon>
        <taxon>Oweniida</taxon>
        <taxon>Oweniidae</taxon>
        <taxon>Owenia</taxon>
    </lineage>
</organism>
<name>A0A8S4MZ68_OWEFU</name>
<accession>A0A8S4MZ68</accession>
<evidence type="ECO:0000313" key="10">
    <source>
        <dbReference type="Proteomes" id="UP000749559"/>
    </source>
</evidence>